<protein>
    <submittedName>
        <fullName evidence="2">DUF342 domain-containing protein</fullName>
    </submittedName>
</protein>
<evidence type="ECO:0000313" key="2">
    <source>
        <dbReference type="EMBL" id="QHA01207.1"/>
    </source>
</evidence>
<dbReference type="PANTHER" id="PTHR38032:SF1">
    <property type="entry name" value="RNA-BINDING PROTEIN KHPB N-TERMINAL DOMAIN-CONTAINING PROTEIN"/>
    <property type="match status" value="1"/>
</dbReference>
<feature type="domain" description="Flagellar Assembly Protein A N-terminal region" evidence="1">
    <location>
        <begin position="177"/>
        <end position="324"/>
    </location>
</feature>
<dbReference type="Proteomes" id="UP000430508">
    <property type="component" value="Chromosome"/>
</dbReference>
<dbReference type="EMBL" id="CP046996">
    <property type="protein sequence ID" value="QHA01207.1"/>
    <property type="molecule type" value="Genomic_DNA"/>
</dbReference>
<dbReference type="InterPro" id="IPR005646">
    <property type="entry name" value="FapA"/>
</dbReference>
<proteinExistence type="predicted"/>
<dbReference type="Pfam" id="PF20250">
    <property type="entry name" value="FapA_N"/>
    <property type="match status" value="1"/>
</dbReference>
<name>A0A857DJT6_9FIRM</name>
<gene>
    <name evidence="2" type="ORF">GQ588_11455</name>
</gene>
<dbReference type="InterPro" id="IPR046866">
    <property type="entry name" value="FapA_N"/>
</dbReference>
<dbReference type="RefSeq" id="WP_019226167.1">
    <property type="nucleotide sequence ID" value="NZ_CP046996.1"/>
</dbReference>
<evidence type="ECO:0000313" key="3">
    <source>
        <dbReference type="Proteomes" id="UP000430508"/>
    </source>
</evidence>
<dbReference type="Pfam" id="PF03961">
    <property type="entry name" value="FapA"/>
    <property type="match status" value="1"/>
</dbReference>
<dbReference type="AlphaFoldDB" id="A0A857DJT6"/>
<organism evidence="2 3">
    <name type="scientific">Dehalobacter restrictus</name>
    <dbReference type="NCBI Taxonomy" id="55583"/>
    <lineage>
        <taxon>Bacteria</taxon>
        <taxon>Bacillati</taxon>
        <taxon>Bacillota</taxon>
        <taxon>Clostridia</taxon>
        <taxon>Eubacteriales</taxon>
        <taxon>Desulfitobacteriaceae</taxon>
        <taxon>Dehalobacter</taxon>
    </lineage>
</organism>
<accession>A0A857DJT6</accession>
<evidence type="ECO:0000259" key="1">
    <source>
        <dbReference type="Pfam" id="PF20250"/>
    </source>
</evidence>
<reference evidence="2 3" key="1">
    <citation type="submission" date="2019-12" db="EMBL/GenBank/DDBJ databases">
        <title>Sequence classification of anaerobic respiratory reductive dehalogenases: First we see many, then we see few.</title>
        <authorList>
            <person name="Molenda O."/>
            <person name="Puentes Jacome L.A."/>
            <person name="Cao X."/>
            <person name="Nesbo C.L."/>
            <person name="Tang S."/>
            <person name="Morson N."/>
            <person name="Patron J."/>
            <person name="Lomheim L."/>
            <person name="Wishart D.S."/>
            <person name="Edwards E.A."/>
        </authorList>
    </citation>
    <scope>NUCLEOTIDE SEQUENCE [LARGE SCALE GENOMIC DNA]</scope>
    <source>
        <strain evidence="2 3">12DCA</strain>
    </source>
</reference>
<dbReference type="PANTHER" id="PTHR38032">
    <property type="entry name" value="POLYMERASE-RELATED"/>
    <property type="match status" value="1"/>
</dbReference>
<dbReference type="InterPro" id="IPR046865">
    <property type="entry name" value="FapA_b_solenoid"/>
</dbReference>
<sequence>MKEMIATGKTLEEIRERWSREWGCDPEALQIETIEKPGVFSRLYKVKVILPDSDKQNFPQEDTQEEDTRVLWDQVKYTIYPGSQVQSIVPYPHAGKLFMLGNEIGYEMPVNKGDTFEFYPLVQQGGLSWGISVEPDGSKAVARVRHARAGKFVLANSLPNYSQFVLEQHVSFDASPEPDELPTEANLLKEINDKGIVYGIKSNLWADFMAVDGEREIVIAEATLPIPTVQPQLIDYVGEPVFQNEESNEEKIDYFACKIVLCQKDDILARKIPGKEGVPGTNIFGKATQVDKIKDFMITMKKNVYLTENMEVKASCSGTPVRVNKNTYLVENAFIQNKDVDLSTGSIDFPGDVFIGGNVADGLYIHSSGTVKVQGSVSGADIKAETGLAVRNNIIASKILVGEKHVSRSEFIKTMQEVSEGLALCVHQIEQLQGVSANTSVGQLFKVILEKNFQQLPKKVEELERLLNSQERGFVSPELDQAIRSVKHFMIGLGPLQLKDTLYLKNALKIVGFFMATKGLAASASVLCDVSYVQNSEISCAGDFFCHKGVYNSILKIEGCMKIHGVCRGGEISCSGDVYIWELGGSNISATTIKASKDSHINIEFCHANIKIFIGKELIKIDEPAQKVDIFRDKGNLQVGKLRWDGSTR</sequence>